<dbReference type="HOGENOM" id="CLU_2932702_0_0_0"/>
<dbReference type="EMBL" id="FP929003">
    <property type="protein sequence ID" value="CBK42144.1"/>
    <property type="molecule type" value="Genomic_DNA"/>
</dbReference>
<reference evidence="1 2" key="1">
    <citation type="journal article" date="2010" name="Proc. Natl. Acad. Sci. U.S.A.">
        <title>A Nitrospira metagenome illuminates the physiology and evolution of globally important nitrite-oxidizing bacteria.</title>
        <authorList>
            <person name="Lucker S."/>
            <person name="Wagner M."/>
            <person name="Maixner F."/>
            <person name="Pelletier E."/>
            <person name="Koch H."/>
            <person name="Vacherie B."/>
            <person name="Rattei T."/>
            <person name="Sinninghe Damste J."/>
            <person name="Spieck E."/>
            <person name="Le Paslier D."/>
            <person name="Daims H."/>
        </authorList>
    </citation>
    <scope>NUCLEOTIDE SEQUENCE [LARGE SCALE GENOMIC DNA]</scope>
</reference>
<keyword evidence="2" id="KW-1185">Reference proteome</keyword>
<gene>
    <name evidence="1" type="ORF">NIDE2434</name>
</gene>
<name>D8PFV7_9BACT</name>
<accession>D8PFV7</accession>
<dbReference type="KEGG" id="nde:NIDE2434"/>
<sequence length="60" mass="6875">MILSGSLSMVPDYRDLADPSVYRHSDMRMQVLESVIPVREWVEAGIKPNAARYRLILQIS</sequence>
<protein>
    <submittedName>
        <fullName evidence="1">Uncharacterized protein</fullName>
    </submittedName>
</protein>
<dbReference type="Proteomes" id="UP000001660">
    <property type="component" value="Chromosome"/>
</dbReference>
<organism evidence="1 2">
    <name type="scientific">Nitrospira defluvii</name>
    <dbReference type="NCBI Taxonomy" id="330214"/>
    <lineage>
        <taxon>Bacteria</taxon>
        <taxon>Pseudomonadati</taxon>
        <taxon>Nitrospirota</taxon>
        <taxon>Nitrospiria</taxon>
        <taxon>Nitrospirales</taxon>
        <taxon>Nitrospiraceae</taxon>
        <taxon>Nitrospira</taxon>
    </lineage>
</organism>
<proteinExistence type="predicted"/>
<evidence type="ECO:0000313" key="1">
    <source>
        <dbReference type="EMBL" id="CBK42144.1"/>
    </source>
</evidence>
<dbReference type="AlphaFoldDB" id="D8PFV7"/>
<evidence type="ECO:0000313" key="2">
    <source>
        <dbReference type="Proteomes" id="UP000001660"/>
    </source>
</evidence>